<evidence type="ECO:0000313" key="6">
    <source>
        <dbReference type="EMBL" id="MBY05462.1"/>
    </source>
</evidence>
<dbReference type="PROSITE" id="PS51089">
    <property type="entry name" value="HP"/>
    <property type="match status" value="1"/>
</dbReference>
<protein>
    <submittedName>
        <fullName evidence="6">Putative cytoskeletal regulator flightless-i</fullName>
    </submittedName>
</protein>
<dbReference type="Pfam" id="PF00626">
    <property type="entry name" value="Gelsolin"/>
    <property type="match status" value="6"/>
</dbReference>
<dbReference type="SMART" id="SM00153">
    <property type="entry name" value="VHP"/>
    <property type="match status" value="1"/>
</dbReference>
<proteinExistence type="inferred from homology"/>
<dbReference type="CDD" id="cd11292">
    <property type="entry name" value="gelsolin_S3_like"/>
    <property type="match status" value="1"/>
</dbReference>
<comment type="similarity">
    <text evidence="1">Belongs to the villin/gelsolin family.</text>
</comment>
<dbReference type="GO" id="GO:0051015">
    <property type="term" value="F:actin filament binding"/>
    <property type="evidence" value="ECO:0007669"/>
    <property type="project" value="InterPro"/>
</dbReference>
<evidence type="ECO:0000259" key="5">
    <source>
        <dbReference type="PROSITE" id="PS51089"/>
    </source>
</evidence>
<dbReference type="GO" id="GO:0015629">
    <property type="term" value="C:actin cytoskeleton"/>
    <property type="evidence" value="ECO:0007669"/>
    <property type="project" value="TreeGrafter"/>
</dbReference>
<evidence type="ECO:0000256" key="2">
    <source>
        <dbReference type="ARBA" id="ARBA00022467"/>
    </source>
</evidence>
<dbReference type="Gene3D" id="3.40.20.10">
    <property type="entry name" value="Severin"/>
    <property type="match status" value="6"/>
</dbReference>
<dbReference type="AlphaFoldDB" id="A0A2R5L7K9"/>
<dbReference type="InterPro" id="IPR029006">
    <property type="entry name" value="ADF-H/Gelsolin-like_dom_sf"/>
</dbReference>
<dbReference type="CDD" id="cd11291">
    <property type="entry name" value="gelsolin_S6_like"/>
    <property type="match status" value="1"/>
</dbReference>
<dbReference type="EMBL" id="GGLE01001336">
    <property type="protein sequence ID" value="MBY05462.1"/>
    <property type="molecule type" value="Transcribed_RNA"/>
</dbReference>
<dbReference type="GO" id="GO:0051016">
    <property type="term" value="P:barbed-end actin filament capping"/>
    <property type="evidence" value="ECO:0007669"/>
    <property type="project" value="TreeGrafter"/>
</dbReference>
<dbReference type="GO" id="GO:0005737">
    <property type="term" value="C:cytoplasm"/>
    <property type="evidence" value="ECO:0007669"/>
    <property type="project" value="TreeGrafter"/>
</dbReference>
<dbReference type="Gene3D" id="1.10.950.10">
    <property type="entry name" value="Villin headpiece domain"/>
    <property type="match status" value="1"/>
</dbReference>
<dbReference type="FunFam" id="3.40.20.10:FF:000001">
    <property type="entry name" value="Gelsolin"/>
    <property type="match status" value="1"/>
</dbReference>
<dbReference type="GO" id="GO:0005546">
    <property type="term" value="F:phosphatidylinositol-4,5-bisphosphate binding"/>
    <property type="evidence" value="ECO:0007669"/>
    <property type="project" value="TreeGrafter"/>
</dbReference>
<accession>A0A2R5L7K9</accession>
<dbReference type="PRINTS" id="PR00597">
    <property type="entry name" value="GELSOLIN"/>
</dbReference>
<dbReference type="CDD" id="cd11290">
    <property type="entry name" value="gelsolin_S1_like"/>
    <property type="match status" value="1"/>
</dbReference>
<organism evidence="6">
    <name type="scientific">Ornithodoros turicata</name>
    <dbReference type="NCBI Taxonomy" id="34597"/>
    <lineage>
        <taxon>Eukaryota</taxon>
        <taxon>Metazoa</taxon>
        <taxon>Ecdysozoa</taxon>
        <taxon>Arthropoda</taxon>
        <taxon>Chelicerata</taxon>
        <taxon>Arachnida</taxon>
        <taxon>Acari</taxon>
        <taxon>Parasitiformes</taxon>
        <taxon>Ixodida</taxon>
        <taxon>Ixodoidea</taxon>
        <taxon>Argasidae</taxon>
        <taxon>Ornithodorinae</taxon>
        <taxon>Ornithodoros</taxon>
    </lineage>
</organism>
<dbReference type="InterPro" id="IPR036886">
    <property type="entry name" value="Villin_headpiece_dom_sf"/>
</dbReference>
<keyword evidence="4" id="KW-0009">Actin-binding</keyword>
<reference evidence="6" key="1">
    <citation type="submission" date="2018-03" db="EMBL/GenBank/DDBJ databases">
        <title>The relapsing fever spirochete Borrelia turicatae persists in the highly oxidative environment of its soft-bodied tick vector.</title>
        <authorList>
            <person name="Bourret T.J."/>
            <person name="Boyle W.K."/>
            <person name="Valenzuela J.G."/>
            <person name="Oliveira F."/>
            <person name="Lopez J.E."/>
        </authorList>
    </citation>
    <scope>NUCLEOTIDE SEQUENCE</scope>
    <source>
        <strain evidence="6">Kansas strain/isolate</strain>
        <tissue evidence="6">Salivary glands</tissue>
    </source>
</reference>
<sequence>MAAVDPAFKSLPKNSTLFATWRVDKTQLVLVPKEQYGYFYTGDSYIVAAVSDSTERAHSFMKGKRATGPLEIHIHFWLGTQTSQEEAGVAAYKTVELDNFLGATSVQHREVQGFESRRFISYFSRGIRVQSGKADGVYTAADDVYPPRMYHIKGKRKPIVQELPSVSWTHMNDGDVFVIYLYHIIFVWNGKFSNYVEKIQGAIAAQQLKAENGEGTIIIVDEGTEKQLGSPEKEYFAHVLPFDERYVKSHRDVIQNQGFERNPHFEIKLYRCSDENGTLRVTEVKTGPLDQQDLVSQDSFIVDNAEAGIWVWVGKKASQKERVEAMRNAQGFIKKKGYPHCTQVTRVVEGGEPTEFKCLFHNWHKAESSVPAAISSAKSRAQVAPGKTIQTKFDAATLHSNPNLAAQMQLVDDGKGKKELFRVHNADLHPVDPKEQGKFYSKDCYVVVYIYETDGKEHCLIYYWLGEESSLEDQAAAGVKAIELDDRLHGQAVQIRLIQGQETPHFMTIFAGKMIVLGGTKLRGIRNGRFTSQPEDCYLLRVHGTNERNTKAVQVPCSAASLNSGDVFLLFGPSTVHLWAGRGSTGDEREMAKKVATDSGKEMILVTEGQEKDDFWTAIGGKLNINTTKYMQMEEHPRAVRLFQCLSRSGRLCVDEIVSFDQSDLMEDDIMLLDAWTTLFLWIGSKASREDRKNSFKYAEEYLKSDASAREPTLPLVWIKQGLEPPIFTGFFDIWDEQYWQKLPTYEGIKNEIWQSNQNLIAIQQEAAKMRNVRAEVEKYPLAALQVKNPEELPPYVDPANKEVYLADADFERLFKMPYESFDKLPGWKKLEMKKKVGLF</sequence>
<evidence type="ECO:0000256" key="4">
    <source>
        <dbReference type="ARBA" id="ARBA00023203"/>
    </source>
</evidence>
<dbReference type="CDD" id="cd11293">
    <property type="entry name" value="gelsolin_S4_like"/>
    <property type="match status" value="1"/>
</dbReference>
<dbReference type="GO" id="GO:0008154">
    <property type="term" value="P:actin polymerization or depolymerization"/>
    <property type="evidence" value="ECO:0007669"/>
    <property type="project" value="TreeGrafter"/>
</dbReference>
<name>A0A2R5L7K9_9ACAR</name>
<feature type="domain" description="HP" evidence="5">
    <location>
        <begin position="774"/>
        <end position="840"/>
    </location>
</feature>
<dbReference type="SMART" id="SM00262">
    <property type="entry name" value="GEL"/>
    <property type="match status" value="6"/>
</dbReference>
<dbReference type="PANTHER" id="PTHR11977:SF57">
    <property type="entry name" value="VILLIN-LIKE PROTEIN QUAIL"/>
    <property type="match status" value="1"/>
</dbReference>
<dbReference type="InterPro" id="IPR007122">
    <property type="entry name" value="Villin/Gelsolin"/>
</dbReference>
<keyword evidence="2" id="KW-0117">Actin capping</keyword>
<dbReference type="InterPro" id="IPR007123">
    <property type="entry name" value="Gelsolin-like_dom"/>
</dbReference>
<evidence type="ECO:0000256" key="3">
    <source>
        <dbReference type="ARBA" id="ARBA00022737"/>
    </source>
</evidence>
<dbReference type="FunFam" id="3.40.20.10:FF:000005">
    <property type="entry name" value="Gelsolin"/>
    <property type="match status" value="1"/>
</dbReference>
<dbReference type="PANTHER" id="PTHR11977">
    <property type="entry name" value="VILLIN"/>
    <property type="match status" value="1"/>
</dbReference>
<dbReference type="CDD" id="cd11288">
    <property type="entry name" value="gelsolin_S5_like"/>
    <property type="match status" value="1"/>
</dbReference>
<evidence type="ECO:0000256" key="1">
    <source>
        <dbReference type="ARBA" id="ARBA00008418"/>
    </source>
</evidence>
<dbReference type="Pfam" id="PF02209">
    <property type="entry name" value="VHP"/>
    <property type="match status" value="1"/>
</dbReference>
<keyword evidence="3" id="KW-0677">Repeat</keyword>
<dbReference type="SUPFAM" id="SSF47050">
    <property type="entry name" value="VHP, Villin headpiece domain"/>
    <property type="match status" value="1"/>
</dbReference>
<dbReference type="InterPro" id="IPR003128">
    <property type="entry name" value="Villin_headpiece"/>
</dbReference>
<dbReference type="SUPFAM" id="SSF55753">
    <property type="entry name" value="Actin depolymerizing proteins"/>
    <property type="match status" value="6"/>
</dbReference>
<dbReference type="GO" id="GO:0051014">
    <property type="term" value="P:actin filament severing"/>
    <property type="evidence" value="ECO:0007669"/>
    <property type="project" value="TreeGrafter"/>
</dbReference>